<evidence type="ECO:0000313" key="2">
    <source>
        <dbReference type="EMBL" id="OAY25558.1"/>
    </source>
</evidence>
<dbReference type="EMBL" id="CM004403">
    <property type="protein sequence ID" value="OAY25558.1"/>
    <property type="molecule type" value="Genomic_DNA"/>
</dbReference>
<dbReference type="PANTHER" id="PTHR31170">
    <property type="entry name" value="BNAC04G53230D PROTEIN"/>
    <property type="match status" value="1"/>
</dbReference>
<dbReference type="Gramene" id="Manes.17G104500.3.v8.1">
    <property type="protein sequence ID" value="Manes.17G104500.3.v8.1.CDS.1"/>
    <property type="gene ID" value="Manes.17G104500.v8.1"/>
</dbReference>
<protein>
    <submittedName>
        <fullName evidence="2">Uncharacterized protein</fullName>
    </submittedName>
</protein>
<dbReference type="OMA" id="NEYCHQW"/>
<keyword evidence="1" id="KW-0812">Transmembrane</keyword>
<proteinExistence type="predicted"/>
<accession>A0A2C9U6V6</accession>
<dbReference type="InterPro" id="IPR004158">
    <property type="entry name" value="DUF247_pln"/>
</dbReference>
<evidence type="ECO:0000256" key="1">
    <source>
        <dbReference type="SAM" id="Phobius"/>
    </source>
</evidence>
<gene>
    <name evidence="2" type="ORF">MANES_17G104500v8</name>
</gene>
<dbReference type="AlphaFoldDB" id="A0A2C9U6V6"/>
<dbReference type="Proteomes" id="UP000091857">
    <property type="component" value="Chromosome 17"/>
</dbReference>
<name>A0A2C9U6V6_MANES</name>
<keyword evidence="3" id="KW-1185">Reference proteome</keyword>
<keyword evidence="1" id="KW-0472">Membrane</keyword>
<sequence length="420" mass="49046">MAEDLAINIEELAASLENVISDDLYMSPNCCIFETPKILSRHNEKAYIPNAFAIGPFHHGQENLKRTEKIKYKYLRGLISRAQNPKQKMREFIREITKMEEKVRLCYAGLVNYKREEFVKMLIVDGCFLIELFRRDGILVPRDEDDPVFTMSCLLQFLYHDLILLENQIPWIVLVCLFNLTRGENDRKPLVQLAIEFFANMFSSTPSPVDPNQLAESKHILDLLRNWLVAPIIQQKHRLETSEWQPFPSATEIKDSGIKFKKLEQATSILDIRFRNGVLQIPNLLIQETTETIFRNLISYEQCSPDCPPIVTCYAIVLDNLINTAKDVQILCKKEIIDSWLNPEDATQFFSKLYLDAYVKKFYYLGLCQQVNGYRKRRWPKWRAAYLHNYFGTPWAIASQIFAAIIFTFTFLQTLFTIIK</sequence>
<keyword evidence="1" id="KW-1133">Transmembrane helix</keyword>
<organism evidence="2 3">
    <name type="scientific">Manihot esculenta</name>
    <name type="common">Cassava</name>
    <name type="synonym">Jatropha manihot</name>
    <dbReference type="NCBI Taxonomy" id="3983"/>
    <lineage>
        <taxon>Eukaryota</taxon>
        <taxon>Viridiplantae</taxon>
        <taxon>Streptophyta</taxon>
        <taxon>Embryophyta</taxon>
        <taxon>Tracheophyta</taxon>
        <taxon>Spermatophyta</taxon>
        <taxon>Magnoliopsida</taxon>
        <taxon>eudicotyledons</taxon>
        <taxon>Gunneridae</taxon>
        <taxon>Pentapetalae</taxon>
        <taxon>rosids</taxon>
        <taxon>fabids</taxon>
        <taxon>Malpighiales</taxon>
        <taxon>Euphorbiaceae</taxon>
        <taxon>Crotonoideae</taxon>
        <taxon>Manihoteae</taxon>
        <taxon>Manihot</taxon>
    </lineage>
</organism>
<evidence type="ECO:0000313" key="3">
    <source>
        <dbReference type="Proteomes" id="UP000091857"/>
    </source>
</evidence>
<dbReference type="STRING" id="3983.A0A2C9U6V6"/>
<dbReference type="Pfam" id="PF03140">
    <property type="entry name" value="DUF247"/>
    <property type="match status" value="1"/>
</dbReference>
<dbReference type="PANTHER" id="PTHR31170:SF17">
    <property type="match status" value="1"/>
</dbReference>
<comment type="caution">
    <text evidence="2">The sequence shown here is derived from an EMBL/GenBank/DDBJ whole genome shotgun (WGS) entry which is preliminary data.</text>
</comment>
<feature type="transmembrane region" description="Helical" evidence="1">
    <location>
        <begin position="395"/>
        <end position="419"/>
    </location>
</feature>
<reference evidence="3" key="1">
    <citation type="journal article" date="2016" name="Nat. Biotechnol.">
        <title>Sequencing wild and cultivated cassava and related species reveals extensive interspecific hybridization and genetic diversity.</title>
        <authorList>
            <person name="Bredeson J.V."/>
            <person name="Lyons J.B."/>
            <person name="Prochnik S.E."/>
            <person name="Wu G.A."/>
            <person name="Ha C.M."/>
            <person name="Edsinger-Gonzales E."/>
            <person name="Grimwood J."/>
            <person name="Schmutz J."/>
            <person name="Rabbi I.Y."/>
            <person name="Egesi C."/>
            <person name="Nauluvula P."/>
            <person name="Lebot V."/>
            <person name="Ndunguru J."/>
            <person name="Mkamilo G."/>
            <person name="Bart R.S."/>
            <person name="Setter T.L."/>
            <person name="Gleadow R.M."/>
            <person name="Kulakow P."/>
            <person name="Ferguson M.E."/>
            <person name="Rounsley S."/>
            <person name="Rokhsar D.S."/>
        </authorList>
    </citation>
    <scope>NUCLEOTIDE SEQUENCE [LARGE SCALE GENOMIC DNA]</scope>
    <source>
        <strain evidence="3">cv. AM560-2</strain>
    </source>
</reference>